<evidence type="ECO:0000313" key="1">
    <source>
        <dbReference type="EMBL" id="GFN94028.1"/>
    </source>
</evidence>
<dbReference type="EMBL" id="BLXT01002395">
    <property type="protein sequence ID" value="GFN94028.1"/>
    <property type="molecule type" value="Genomic_DNA"/>
</dbReference>
<name>A0AAV3ZJG0_9GAST</name>
<organism evidence="1 2">
    <name type="scientific">Plakobranchus ocellatus</name>
    <dbReference type="NCBI Taxonomy" id="259542"/>
    <lineage>
        <taxon>Eukaryota</taxon>
        <taxon>Metazoa</taxon>
        <taxon>Spiralia</taxon>
        <taxon>Lophotrochozoa</taxon>
        <taxon>Mollusca</taxon>
        <taxon>Gastropoda</taxon>
        <taxon>Heterobranchia</taxon>
        <taxon>Euthyneura</taxon>
        <taxon>Panpulmonata</taxon>
        <taxon>Sacoglossa</taxon>
        <taxon>Placobranchoidea</taxon>
        <taxon>Plakobranchidae</taxon>
        <taxon>Plakobranchus</taxon>
    </lineage>
</organism>
<keyword evidence="2" id="KW-1185">Reference proteome</keyword>
<reference evidence="1 2" key="1">
    <citation type="journal article" date="2021" name="Elife">
        <title>Chloroplast acquisition without the gene transfer in kleptoplastic sea slugs, Plakobranchus ocellatus.</title>
        <authorList>
            <person name="Maeda T."/>
            <person name="Takahashi S."/>
            <person name="Yoshida T."/>
            <person name="Shimamura S."/>
            <person name="Takaki Y."/>
            <person name="Nagai Y."/>
            <person name="Toyoda A."/>
            <person name="Suzuki Y."/>
            <person name="Arimoto A."/>
            <person name="Ishii H."/>
            <person name="Satoh N."/>
            <person name="Nishiyama T."/>
            <person name="Hasebe M."/>
            <person name="Maruyama T."/>
            <person name="Minagawa J."/>
            <person name="Obokata J."/>
            <person name="Shigenobu S."/>
        </authorList>
    </citation>
    <scope>NUCLEOTIDE SEQUENCE [LARGE SCALE GENOMIC DNA]</scope>
</reference>
<gene>
    <name evidence="1" type="ORF">PoB_002053400</name>
</gene>
<protein>
    <submittedName>
        <fullName evidence="1">Uncharacterized protein</fullName>
    </submittedName>
</protein>
<evidence type="ECO:0000313" key="2">
    <source>
        <dbReference type="Proteomes" id="UP000735302"/>
    </source>
</evidence>
<dbReference type="AlphaFoldDB" id="A0AAV3ZJG0"/>
<comment type="caution">
    <text evidence="1">The sequence shown here is derived from an EMBL/GenBank/DDBJ whole genome shotgun (WGS) entry which is preliminary data.</text>
</comment>
<accession>A0AAV3ZJG0</accession>
<dbReference type="Proteomes" id="UP000735302">
    <property type="component" value="Unassembled WGS sequence"/>
</dbReference>
<proteinExistence type="predicted"/>
<sequence length="102" mass="11349">MISDFQLFHQARVSAVALEPVTEGSPADLRADLLFAVPPSSQTTMLLPFYIPSAKSQSHSGPRCCKCLCSWSSPECFDRLLDFKPFEPSNTVQDLVFPRDQV</sequence>